<dbReference type="InterPro" id="IPR013830">
    <property type="entry name" value="SGNH_hydro"/>
</dbReference>
<dbReference type="Gene3D" id="3.40.50.1110">
    <property type="entry name" value="SGNH hydrolase"/>
    <property type="match status" value="1"/>
</dbReference>
<evidence type="ECO:0000313" key="3">
    <source>
        <dbReference type="Proteomes" id="UP000828390"/>
    </source>
</evidence>
<dbReference type="Proteomes" id="UP000828390">
    <property type="component" value="Unassembled WGS sequence"/>
</dbReference>
<accession>A0A9D4HWZ5</accession>
<keyword evidence="3" id="KW-1185">Reference proteome</keyword>
<dbReference type="SUPFAM" id="SSF52266">
    <property type="entry name" value="SGNH hydrolase"/>
    <property type="match status" value="1"/>
</dbReference>
<proteinExistence type="predicted"/>
<evidence type="ECO:0000259" key="1">
    <source>
        <dbReference type="Pfam" id="PF13472"/>
    </source>
</evidence>
<feature type="domain" description="SGNH hydrolase-type esterase" evidence="1">
    <location>
        <begin position="40"/>
        <end position="100"/>
    </location>
</feature>
<reference evidence="2" key="2">
    <citation type="submission" date="2020-11" db="EMBL/GenBank/DDBJ databases">
        <authorList>
            <person name="McCartney M.A."/>
            <person name="Auch B."/>
            <person name="Kono T."/>
            <person name="Mallez S."/>
            <person name="Becker A."/>
            <person name="Gohl D.M."/>
            <person name="Silverstein K.A.T."/>
            <person name="Koren S."/>
            <person name="Bechman K.B."/>
            <person name="Herman A."/>
            <person name="Abrahante J.E."/>
            <person name="Garbe J."/>
        </authorList>
    </citation>
    <scope>NUCLEOTIDE SEQUENCE</scope>
    <source>
        <strain evidence="2">Duluth1</strain>
        <tissue evidence="2">Whole animal</tissue>
    </source>
</reference>
<protein>
    <recommendedName>
        <fullName evidence="1">SGNH hydrolase-type esterase domain-containing protein</fullName>
    </recommendedName>
</protein>
<reference evidence="2" key="1">
    <citation type="journal article" date="2019" name="bioRxiv">
        <title>The Genome of the Zebra Mussel, Dreissena polymorpha: A Resource for Invasive Species Research.</title>
        <authorList>
            <person name="McCartney M.A."/>
            <person name="Auch B."/>
            <person name="Kono T."/>
            <person name="Mallez S."/>
            <person name="Zhang Y."/>
            <person name="Obille A."/>
            <person name="Becker A."/>
            <person name="Abrahante J.E."/>
            <person name="Garbe J."/>
            <person name="Badalamenti J.P."/>
            <person name="Herman A."/>
            <person name="Mangelson H."/>
            <person name="Liachko I."/>
            <person name="Sullivan S."/>
            <person name="Sone E.D."/>
            <person name="Koren S."/>
            <person name="Silverstein K.A.T."/>
            <person name="Beckman K.B."/>
            <person name="Gohl D.M."/>
        </authorList>
    </citation>
    <scope>NUCLEOTIDE SEQUENCE</scope>
    <source>
        <strain evidence="2">Duluth1</strain>
        <tissue evidence="2">Whole animal</tissue>
    </source>
</reference>
<name>A0A9D4HWZ5_DREPO</name>
<gene>
    <name evidence="2" type="ORF">DPMN_045033</name>
</gene>
<comment type="caution">
    <text evidence="2">The sequence shown here is derived from an EMBL/GenBank/DDBJ whole genome shotgun (WGS) entry which is preliminary data.</text>
</comment>
<dbReference type="InterPro" id="IPR036514">
    <property type="entry name" value="SGNH_hydro_sf"/>
</dbReference>
<dbReference type="Pfam" id="PF13472">
    <property type="entry name" value="Lipase_GDSL_2"/>
    <property type="match status" value="1"/>
</dbReference>
<sequence>MAAPISKKVYIFGHSFVNRLKDFIRHDPSLRYDFGLTGSPMIQYTGFPGATVGRLRNNLENIVDFNPDIVVLVIGTNDIFDPNHSTLPVASAIRDLVDTLIFCAWNSARYCSANPS</sequence>
<organism evidence="2 3">
    <name type="scientific">Dreissena polymorpha</name>
    <name type="common">Zebra mussel</name>
    <name type="synonym">Mytilus polymorpha</name>
    <dbReference type="NCBI Taxonomy" id="45954"/>
    <lineage>
        <taxon>Eukaryota</taxon>
        <taxon>Metazoa</taxon>
        <taxon>Spiralia</taxon>
        <taxon>Lophotrochozoa</taxon>
        <taxon>Mollusca</taxon>
        <taxon>Bivalvia</taxon>
        <taxon>Autobranchia</taxon>
        <taxon>Heteroconchia</taxon>
        <taxon>Euheterodonta</taxon>
        <taxon>Imparidentia</taxon>
        <taxon>Neoheterodontei</taxon>
        <taxon>Myida</taxon>
        <taxon>Dreissenoidea</taxon>
        <taxon>Dreissenidae</taxon>
        <taxon>Dreissena</taxon>
    </lineage>
</organism>
<dbReference type="EMBL" id="JAIWYP010000011">
    <property type="protein sequence ID" value="KAH3738400.1"/>
    <property type="molecule type" value="Genomic_DNA"/>
</dbReference>
<dbReference type="AlphaFoldDB" id="A0A9D4HWZ5"/>
<evidence type="ECO:0000313" key="2">
    <source>
        <dbReference type="EMBL" id="KAH3738400.1"/>
    </source>
</evidence>